<evidence type="ECO:0000313" key="8">
    <source>
        <dbReference type="EMBL" id="GEQ01167.1"/>
    </source>
</evidence>
<dbReference type="AlphaFoldDB" id="A0A380C0C7"/>
<comment type="similarity">
    <text evidence="3">Belongs to the peptidase M23B family.</text>
</comment>
<evidence type="ECO:0000256" key="4">
    <source>
        <dbReference type="ARBA" id="ARBA00012322"/>
    </source>
</evidence>
<protein>
    <recommendedName>
        <fullName evidence="4">lysostaphin</fullName>
        <ecNumber evidence="4">3.4.24.75</ecNumber>
    </recommendedName>
</protein>
<evidence type="ECO:0000313" key="10">
    <source>
        <dbReference type="Proteomes" id="UP000254956"/>
    </source>
</evidence>
<evidence type="ECO:0000259" key="7">
    <source>
        <dbReference type="Pfam" id="PF01551"/>
    </source>
</evidence>
<comment type="cofactor">
    <cofactor evidence="2">
        <name>Zn(2+)</name>
        <dbReference type="ChEBI" id="CHEBI:29105"/>
    </cofactor>
</comment>
<keyword evidence="6" id="KW-0472">Membrane</keyword>
<dbReference type="PANTHER" id="PTHR21666">
    <property type="entry name" value="PEPTIDASE-RELATED"/>
    <property type="match status" value="1"/>
</dbReference>
<dbReference type="STRING" id="1212545.SARL_00120"/>
<name>A0A380C0C7_9STAP</name>
<evidence type="ECO:0000256" key="3">
    <source>
        <dbReference type="ARBA" id="ARBA00006646"/>
    </source>
</evidence>
<reference evidence="9 10" key="1">
    <citation type="submission" date="2018-06" db="EMBL/GenBank/DDBJ databases">
        <authorList>
            <consortium name="Pathogen Informatics"/>
            <person name="Doyle S."/>
        </authorList>
    </citation>
    <scope>NUCLEOTIDE SEQUENCE [LARGE SCALE GENOMIC DNA]</scope>
    <source>
        <strain evidence="9 10">NCTC12413</strain>
    </source>
</reference>
<dbReference type="InterPro" id="IPR011055">
    <property type="entry name" value="Dup_hybrid_motif"/>
</dbReference>
<dbReference type="RefSeq" id="WP_103388529.1">
    <property type="nucleotide sequence ID" value="NZ_BKAV01000028.1"/>
</dbReference>
<sequence length="193" mass="22253">MKNRINAIVIFLLFLIPLFTVIYYFEPIKHWIEDVNEKYAVTETGQDSESQQFFNFSRETENFGEYERSDFGNNAKHYGIDYHLAEDTPVKAVTHGTVTRLFDNEFGGKVLQITESNGNYYQWYMHLNDYKVKEGDTVKPGQVIALSGNTGKQTTGPHLHFQRMQGGIGNDYAEDPNNYIEQLPEGERSLYDA</sequence>
<dbReference type="GO" id="GO:0006508">
    <property type="term" value="P:proteolysis"/>
    <property type="evidence" value="ECO:0007669"/>
    <property type="project" value="UniProtKB-KW"/>
</dbReference>
<comment type="catalytic activity">
    <reaction evidence="1">
        <text>Hydrolysis of the -Gly-|-Gly- bond in the pentaglycine inter-peptide link joining staphylococcal cell wall peptidoglycans.</text>
        <dbReference type="EC" id="3.4.24.75"/>
    </reaction>
</comment>
<evidence type="ECO:0000256" key="1">
    <source>
        <dbReference type="ARBA" id="ARBA00001667"/>
    </source>
</evidence>
<dbReference type="EMBL" id="UGZE01000001">
    <property type="protein sequence ID" value="SUJ09825.1"/>
    <property type="molecule type" value="Genomic_DNA"/>
</dbReference>
<feature type="transmembrane region" description="Helical" evidence="6">
    <location>
        <begin position="7"/>
        <end position="25"/>
    </location>
</feature>
<evidence type="ECO:0000256" key="2">
    <source>
        <dbReference type="ARBA" id="ARBA00001947"/>
    </source>
</evidence>
<dbReference type="InterPro" id="IPR016047">
    <property type="entry name" value="M23ase_b-sheet_dom"/>
</dbReference>
<keyword evidence="6" id="KW-0812">Transmembrane</keyword>
<keyword evidence="6" id="KW-1133">Transmembrane helix</keyword>
<evidence type="ECO:0000313" key="11">
    <source>
        <dbReference type="Proteomes" id="UP000321598"/>
    </source>
</evidence>
<evidence type="ECO:0000256" key="5">
    <source>
        <dbReference type="ARBA" id="ARBA00023049"/>
    </source>
</evidence>
<dbReference type="EC" id="3.4.24.75" evidence="4"/>
<keyword evidence="11" id="KW-1185">Reference proteome</keyword>
<dbReference type="CDD" id="cd12797">
    <property type="entry name" value="M23_peptidase"/>
    <property type="match status" value="1"/>
</dbReference>
<gene>
    <name evidence="9" type="primary">lytM_2</name>
    <name evidence="9" type="ORF">NCTC12413_00388</name>
    <name evidence="8" type="ORF">SAR03_22040</name>
</gene>
<dbReference type="Proteomes" id="UP000321598">
    <property type="component" value="Unassembled WGS sequence"/>
</dbReference>
<evidence type="ECO:0000256" key="6">
    <source>
        <dbReference type="SAM" id="Phobius"/>
    </source>
</evidence>
<feature type="domain" description="M23ase beta-sheet core" evidence="7">
    <location>
        <begin position="76"/>
        <end position="166"/>
    </location>
</feature>
<evidence type="ECO:0000313" key="9">
    <source>
        <dbReference type="EMBL" id="SUJ09825.1"/>
    </source>
</evidence>
<keyword evidence="5" id="KW-0645">Protease</keyword>
<dbReference type="EMBL" id="BKAV01000028">
    <property type="protein sequence ID" value="GEQ01167.1"/>
    <property type="molecule type" value="Genomic_DNA"/>
</dbReference>
<keyword evidence="5" id="KW-0482">Metalloprotease</keyword>
<reference evidence="8 11" key="2">
    <citation type="submission" date="2019-07" db="EMBL/GenBank/DDBJ databases">
        <title>Whole genome shotgun sequence of Staphylococcus arlettae NBRC 109765.</title>
        <authorList>
            <person name="Hosoyama A."/>
            <person name="Uohara A."/>
            <person name="Ohji S."/>
            <person name="Ichikawa N."/>
        </authorList>
    </citation>
    <scope>NUCLEOTIDE SEQUENCE [LARGE SCALE GENOMIC DNA]</scope>
    <source>
        <strain evidence="8 11">NBRC 109765</strain>
    </source>
</reference>
<dbReference type="PANTHER" id="PTHR21666:SF270">
    <property type="entry name" value="MUREIN HYDROLASE ACTIVATOR ENVC"/>
    <property type="match status" value="1"/>
</dbReference>
<dbReference type="Pfam" id="PF01551">
    <property type="entry name" value="Peptidase_M23"/>
    <property type="match status" value="1"/>
</dbReference>
<organism evidence="9 10">
    <name type="scientific">Staphylococcus arlettae</name>
    <dbReference type="NCBI Taxonomy" id="29378"/>
    <lineage>
        <taxon>Bacteria</taxon>
        <taxon>Bacillati</taxon>
        <taxon>Bacillota</taxon>
        <taxon>Bacilli</taxon>
        <taxon>Bacillales</taxon>
        <taxon>Staphylococcaceae</taxon>
        <taxon>Staphylococcus</taxon>
    </lineage>
</organism>
<dbReference type="Gene3D" id="2.70.70.10">
    <property type="entry name" value="Glucose Permease (Domain IIA)"/>
    <property type="match status" value="1"/>
</dbReference>
<dbReference type="OrthoDB" id="9805799at2"/>
<dbReference type="InterPro" id="IPR050570">
    <property type="entry name" value="Cell_wall_metabolism_enzyme"/>
</dbReference>
<keyword evidence="9" id="KW-0378">Hydrolase</keyword>
<proteinExistence type="inferred from homology"/>
<accession>A0A380C0C7</accession>
<dbReference type="GO" id="GO:0004222">
    <property type="term" value="F:metalloendopeptidase activity"/>
    <property type="evidence" value="ECO:0007669"/>
    <property type="project" value="TreeGrafter"/>
</dbReference>
<dbReference type="Proteomes" id="UP000254956">
    <property type="component" value="Unassembled WGS sequence"/>
</dbReference>
<dbReference type="SUPFAM" id="SSF51261">
    <property type="entry name" value="Duplicated hybrid motif"/>
    <property type="match status" value="1"/>
</dbReference>